<protein>
    <submittedName>
        <fullName evidence="1">Uncharacterized protein</fullName>
    </submittedName>
</protein>
<organism evidence="1 2">
    <name type="scientific">Mycena albidolilacea</name>
    <dbReference type="NCBI Taxonomy" id="1033008"/>
    <lineage>
        <taxon>Eukaryota</taxon>
        <taxon>Fungi</taxon>
        <taxon>Dikarya</taxon>
        <taxon>Basidiomycota</taxon>
        <taxon>Agaricomycotina</taxon>
        <taxon>Agaricomycetes</taxon>
        <taxon>Agaricomycetidae</taxon>
        <taxon>Agaricales</taxon>
        <taxon>Marasmiineae</taxon>
        <taxon>Mycenaceae</taxon>
        <taxon>Mycena</taxon>
    </lineage>
</organism>
<dbReference type="Proteomes" id="UP001218218">
    <property type="component" value="Unassembled WGS sequence"/>
</dbReference>
<comment type="caution">
    <text evidence="1">The sequence shown here is derived from an EMBL/GenBank/DDBJ whole genome shotgun (WGS) entry which is preliminary data.</text>
</comment>
<gene>
    <name evidence="1" type="ORF">DFH08DRAFT_885162</name>
</gene>
<evidence type="ECO:0000313" key="1">
    <source>
        <dbReference type="EMBL" id="KAJ7326244.1"/>
    </source>
</evidence>
<accession>A0AAD6ZJY5</accession>
<proteinExistence type="predicted"/>
<dbReference type="EMBL" id="JARIHO010000042">
    <property type="protein sequence ID" value="KAJ7326244.1"/>
    <property type="molecule type" value="Genomic_DNA"/>
</dbReference>
<sequence length="229" mass="25637">MARRAPAPVTGVLLCIPIYLPDPSHKDQDAHTGGFYAIVDEKWRGVVSSRAALARMCNQYPQARTFNAPTWSKFLVKWDTDCTEYHNHESESADHNQRLDDARISMEASVQRDLAYLARTKPPPVPLSARDAQDLFKRVLGPEAVPTPSLEDRLQTFIIEDDPVPPPTTTGPVIYAVSGHNRLFMDRDDAVGVFKRTVGAELLFSRDERELFRFLRDTTASAASQPATE</sequence>
<name>A0AAD6ZJY5_9AGAR</name>
<reference evidence="1" key="1">
    <citation type="submission" date="2023-03" db="EMBL/GenBank/DDBJ databases">
        <title>Massive genome expansion in bonnet fungi (Mycena s.s.) driven by repeated elements and novel gene families across ecological guilds.</title>
        <authorList>
            <consortium name="Lawrence Berkeley National Laboratory"/>
            <person name="Harder C.B."/>
            <person name="Miyauchi S."/>
            <person name="Viragh M."/>
            <person name="Kuo A."/>
            <person name="Thoen E."/>
            <person name="Andreopoulos B."/>
            <person name="Lu D."/>
            <person name="Skrede I."/>
            <person name="Drula E."/>
            <person name="Henrissat B."/>
            <person name="Morin E."/>
            <person name="Kohler A."/>
            <person name="Barry K."/>
            <person name="LaButti K."/>
            <person name="Morin E."/>
            <person name="Salamov A."/>
            <person name="Lipzen A."/>
            <person name="Mereny Z."/>
            <person name="Hegedus B."/>
            <person name="Baldrian P."/>
            <person name="Stursova M."/>
            <person name="Weitz H."/>
            <person name="Taylor A."/>
            <person name="Grigoriev I.V."/>
            <person name="Nagy L.G."/>
            <person name="Martin F."/>
            <person name="Kauserud H."/>
        </authorList>
    </citation>
    <scope>NUCLEOTIDE SEQUENCE</scope>
    <source>
        <strain evidence="1">CBHHK002</strain>
    </source>
</reference>
<dbReference type="AlphaFoldDB" id="A0AAD6ZJY5"/>
<evidence type="ECO:0000313" key="2">
    <source>
        <dbReference type="Proteomes" id="UP001218218"/>
    </source>
</evidence>
<keyword evidence="2" id="KW-1185">Reference proteome</keyword>